<dbReference type="PRINTS" id="PR00237">
    <property type="entry name" value="GPCRRHODOPSN"/>
</dbReference>
<evidence type="ECO:0000256" key="7">
    <source>
        <dbReference type="ARBA" id="ARBA00023157"/>
    </source>
</evidence>
<evidence type="ECO:0000256" key="8">
    <source>
        <dbReference type="ARBA" id="ARBA00023170"/>
    </source>
</evidence>
<keyword evidence="6 10" id="KW-0472">Membrane</keyword>
<dbReference type="Proteomes" id="UP001163046">
    <property type="component" value="Unassembled WGS sequence"/>
</dbReference>
<keyword evidence="9" id="KW-0807">Transducer</keyword>
<keyword evidence="13" id="KW-1185">Reference proteome</keyword>
<feature type="domain" description="G-protein coupled receptors family 1 profile" evidence="11">
    <location>
        <begin position="1"/>
        <end position="76"/>
    </location>
</feature>
<feature type="transmembrane region" description="Helical" evidence="10">
    <location>
        <begin position="21"/>
        <end position="46"/>
    </location>
</feature>
<dbReference type="PANTHER" id="PTHR24248:SF125">
    <property type="entry name" value="DOPAMINE D2-LIKE RECEPTOR"/>
    <property type="match status" value="1"/>
</dbReference>
<comment type="caution">
    <text evidence="12">The sequence shown here is derived from an EMBL/GenBank/DDBJ whole genome shotgun (WGS) entry which is preliminary data.</text>
</comment>
<evidence type="ECO:0000256" key="4">
    <source>
        <dbReference type="ARBA" id="ARBA00022989"/>
    </source>
</evidence>
<evidence type="ECO:0000256" key="5">
    <source>
        <dbReference type="ARBA" id="ARBA00023040"/>
    </source>
</evidence>
<evidence type="ECO:0000313" key="13">
    <source>
        <dbReference type="Proteomes" id="UP001163046"/>
    </source>
</evidence>
<dbReference type="Pfam" id="PF00001">
    <property type="entry name" value="7tm_1"/>
    <property type="match status" value="1"/>
</dbReference>
<keyword evidence="5" id="KW-0297">G-protein coupled receptor</keyword>
<evidence type="ECO:0000256" key="10">
    <source>
        <dbReference type="SAM" id="Phobius"/>
    </source>
</evidence>
<dbReference type="AlphaFoldDB" id="A0A9W9YE32"/>
<accession>A0A9W9YE32</accession>
<evidence type="ECO:0000256" key="2">
    <source>
        <dbReference type="ARBA" id="ARBA00022475"/>
    </source>
</evidence>
<keyword evidence="7" id="KW-1015">Disulfide bond</keyword>
<protein>
    <recommendedName>
        <fullName evidence="11">G-protein coupled receptors family 1 profile domain-containing protein</fullName>
    </recommendedName>
</protein>
<dbReference type="EMBL" id="MU827782">
    <property type="protein sequence ID" value="KAJ7336679.1"/>
    <property type="molecule type" value="Genomic_DNA"/>
</dbReference>
<evidence type="ECO:0000259" key="11">
    <source>
        <dbReference type="PROSITE" id="PS50262"/>
    </source>
</evidence>
<dbReference type="GO" id="GO:0005886">
    <property type="term" value="C:plasma membrane"/>
    <property type="evidence" value="ECO:0007669"/>
    <property type="project" value="UniProtKB-SubCell"/>
</dbReference>
<organism evidence="12 13">
    <name type="scientific">Desmophyllum pertusum</name>
    <dbReference type="NCBI Taxonomy" id="174260"/>
    <lineage>
        <taxon>Eukaryota</taxon>
        <taxon>Metazoa</taxon>
        <taxon>Cnidaria</taxon>
        <taxon>Anthozoa</taxon>
        <taxon>Hexacorallia</taxon>
        <taxon>Scleractinia</taxon>
        <taxon>Caryophylliina</taxon>
        <taxon>Caryophylliidae</taxon>
        <taxon>Desmophyllum</taxon>
    </lineage>
</organism>
<dbReference type="OrthoDB" id="10071887at2759"/>
<keyword evidence="4 10" id="KW-1133">Transmembrane helix</keyword>
<keyword evidence="2" id="KW-1003">Cell membrane</keyword>
<dbReference type="PROSITE" id="PS50262">
    <property type="entry name" value="G_PROTEIN_RECEP_F1_2"/>
    <property type="match status" value="1"/>
</dbReference>
<dbReference type="InterPro" id="IPR017452">
    <property type="entry name" value="GPCR_Rhodpsn_7TM"/>
</dbReference>
<reference evidence="12" key="1">
    <citation type="submission" date="2023-01" db="EMBL/GenBank/DDBJ databases">
        <title>Genome assembly of the deep-sea coral Lophelia pertusa.</title>
        <authorList>
            <person name="Herrera S."/>
            <person name="Cordes E."/>
        </authorList>
    </citation>
    <scope>NUCLEOTIDE SEQUENCE</scope>
    <source>
        <strain evidence="12">USNM1676648</strain>
        <tissue evidence="12">Polyp</tissue>
    </source>
</reference>
<keyword evidence="8" id="KW-0675">Receptor</keyword>
<name>A0A9W9YE32_9CNID</name>
<evidence type="ECO:0000256" key="6">
    <source>
        <dbReference type="ARBA" id="ARBA00023136"/>
    </source>
</evidence>
<proteinExistence type="predicted"/>
<dbReference type="GO" id="GO:0004930">
    <property type="term" value="F:G protein-coupled receptor activity"/>
    <property type="evidence" value="ECO:0007669"/>
    <property type="project" value="UniProtKB-KW"/>
</dbReference>
<dbReference type="PANTHER" id="PTHR24248">
    <property type="entry name" value="ADRENERGIC RECEPTOR-RELATED G-PROTEIN COUPLED RECEPTOR"/>
    <property type="match status" value="1"/>
</dbReference>
<evidence type="ECO:0000256" key="9">
    <source>
        <dbReference type="ARBA" id="ARBA00023224"/>
    </source>
</evidence>
<evidence type="ECO:0000256" key="1">
    <source>
        <dbReference type="ARBA" id="ARBA00004651"/>
    </source>
</evidence>
<evidence type="ECO:0000313" key="12">
    <source>
        <dbReference type="EMBL" id="KAJ7336679.1"/>
    </source>
</evidence>
<keyword evidence="3 10" id="KW-0812">Transmembrane</keyword>
<comment type="subcellular location">
    <subcellularLocation>
        <location evidence="1">Cell membrane</location>
        <topology evidence="1">Multi-pass membrane protein</topology>
    </subcellularLocation>
</comment>
<dbReference type="InterPro" id="IPR000276">
    <property type="entry name" value="GPCR_Rhodpsn"/>
</dbReference>
<dbReference type="Gene3D" id="1.20.1070.10">
    <property type="entry name" value="Rhodopsin 7-helix transmembrane proteins"/>
    <property type="match status" value="1"/>
</dbReference>
<sequence>MTISGTEQERRRKKLEKERKITLSVAVVVGVFILCWGPLNIMLIVYCACQSCVSSISIEAAEVFSMLNSGCNPLIYGTFNKDFRRTFKAMLRCHWRQINREEIEGSTHVAMQASMASVGSVK</sequence>
<dbReference type="SUPFAM" id="SSF81321">
    <property type="entry name" value="Family A G protein-coupled receptor-like"/>
    <property type="match status" value="1"/>
</dbReference>
<gene>
    <name evidence="12" type="ORF">OS493_011901</name>
</gene>
<evidence type="ECO:0000256" key="3">
    <source>
        <dbReference type="ARBA" id="ARBA00022692"/>
    </source>
</evidence>